<keyword evidence="1" id="KW-0378">Hydrolase</keyword>
<dbReference type="PANTHER" id="PTHR43329">
    <property type="entry name" value="EPOXIDE HYDROLASE"/>
    <property type="match status" value="1"/>
</dbReference>
<protein>
    <submittedName>
        <fullName evidence="3">Pimeloyl-ACP methyl ester carboxylesterase</fullName>
    </submittedName>
</protein>
<dbReference type="EMBL" id="JACHVQ010000002">
    <property type="protein sequence ID" value="MBB2892976.1"/>
    <property type="molecule type" value="Genomic_DNA"/>
</dbReference>
<reference evidence="3 4" key="1">
    <citation type="submission" date="2020-08" db="EMBL/GenBank/DDBJ databases">
        <title>Sequencing the genomes of 1000 actinobacteria strains.</title>
        <authorList>
            <person name="Klenk H.-P."/>
        </authorList>
    </citation>
    <scope>NUCLEOTIDE SEQUENCE [LARGE SCALE GENOMIC DNA]</scope>
    <source>
        <strain evidence="3 4">DSM 105369</strain>
    </source>
</reference>
<proteinExistence type="predicted"/>
<evidence type="ECO:0000259" key="2">
    <source>
        <dbReference type="Pfam" id="PF00561"/>
    </source>
</evidence>
<sequence length="284" mass="31040">MQTYTRGELTFDVTDSGPEDGPVVVLLHGFPQDRHAWDKVAPQLVEAGFRVLAPDQRGYSPGATPRGRTSYGLRELADDVVALLDAAGAAKAHVVGHDWGGAVAWQLASTHAERVASCTVLSTPHPAALLWAMRHSDQWRKSSYMALFQLPWVAERSVLRNLPGMYLKTGMSATDAQKYADRFDTPESLTGPLNWYRSMLADQARSALKRRGSKGGSPHRVAVPTTFVWGSRDFALGRAAAQKTAEFISGDYEFVELTGAGHWLPEVHPDEVATAITEQVRSAE</sequence>
<dbReference type="PRINTS" id="PR00111">
    <property type="entry name" value="ABHYDROLASE"/>
</dbReference>
<evidence type="ECO:0000313" key="4">
    <source>
        <dbReference type="Proteomes" id="UP000559182"/>
    </source>
</evidence>
<evidence type="ECO:0000313" key="3">
    <source>
        <dbReference type="EMBL" id="MBB2892976.1"/>
    </source>
</evidence>
<comment type="caution">
    <text evidence="3">The sequence shown here is derived from an EMBL/GenBank/DDBJ whole genome shotgun (WGS) entry which is preliminary data.</text>
</comment>
<evidence type="ECO:0000256" key="1">
    <source>
        <dbReference type="ARBA" id="ARBA00022801"/>
    </source>
</evidence>
<feature type="domain" description="AB hydrolase-1" evidence="2">
    <location>
        <begin position="22"/>
        <end position="269"/>
    </location>
</feature>
<dbReference type="InterPro" id="IPR000639">
    <property type="entry name" value="Epox_hydrolase-like"/>
</dbReference>
<dbReference type="Gene3D" id="3.40.50.1820">
    <property type="entry name" value="alpha/beta hydrolase"/>
    <property type="match status" value="1"/>
</dbReference>
<keyword evidence="4" id="KW-1185">Reference proteome</keyword>
<dbReference type="GO" id="GO:0016787">
    <property type="term" value="F:hydrolase activity"/>
    <property type="evidence" value="ECO:0007669"/>
    <property type="project" value="UniProtKB-KW"/>
</dbReference>
<dbReference type="Proteomes" id="UP000559182">
    <property type="component" value="Unassembled WGS sequence"/>
</dbReference>
<dbReference type="InterPro" id="IPR029058">
    <property type="entry name" value="AB_hydrolase_fold"/>
</dbReference>
<organism evidence="3 4">
    <name type="scientific">Flexivirga oryzae</name>
    <dbReference type="NCBI Taxonomy" id="1794944"/>
    <lineage>
        <taxon>Bacteria</taxon>
        <taxon>Bacillati</taxon>
        <taxon>Actinomycetota</taxon>
        <taxon>Actinomycetes</taxon>
        <taxon>Micrococcales</taxon>
        <taxon>Dermacoccaceae</taxon>
        <taxon>Flexivirga</taxon>
    </lineage>
</organism>
<dbReference type="RefSeq" id="WP_183321354.1">
    <property type="nucleotide sequence ID" value="NZ_JACHVQ010000002.1"/>
</dbReference>
<dbReference type="PRINTS" id="PR00412">
    <property type="entry name" value="EPOXHYDRLASE"/>
</dbReference>
<accession>A0A839NBG9</accession>
<dbReference type="InterPro" id="IPR000073">
    <property type="entry name" value="AB_hydrolase_1"/>
</dbReference>
<dbReference type="AlphaFoldDB" id="A0A839NBG9"/>
<dbReference type="Pfam" id="PF00561">
    <property type="entry name" value="Abhydrolase_1"/>
    <property type="match status" value="1"/>
</dbReference>
<dbReference type="SUPFAM" id="SSF53474">
    <property type="entry name" value="alpha/beta-Hydrolases"/>
    <property type="match status" value="1"/>
</dbReference>
<name>A0A839NBG9_9MICO</name>
<gene>
    <name evidence="3" type="ORF">FHU39_002994</name>
</gene>